<evidence type="ECO:0000256" key="1">
    <source>
        <dbReference type="SAM" id="MobiDB-lite"/>
    </source>
</evidence>
<evidence type="ECO:0008006" key="4">
    <source>
        <dbReference type="Google" id="ProtNLM"/>
    </source>
</evidence>
<feature type="region of interest" description="Disordered" evidence="1">
    <location>
        <begin position="73"/>
        <end position="98"/>
    </location>
</feature>
<sequence length="156" mass="16966">MVRSLPDLLGRGQVRDHEMNTNLLVEVWQRLVLTNPALPAGVVNHRAYTFCVLDTRTGRCGTGRCALLRRPGGPVRDAEASAQRGGVEHPLHRPDHAALPAPGEPINNLDAARLSPLVDKHINLHGRYTFGAHIPAPGALRPLRDPAARDPDADQE</sequence>
<name>A0A1M5M6A1_STRHI</name>
<reference evidence="2 3" key="1">
    <citation type="submission" date="2016-11" db="EMBL/GenBank/DDBJ databases">
        <authorList>
            <person name="Jaros S."/>
            <person name="Januszkiewicz K."/>
            <person name="Wedrychowicz H."/>
        </authorList>
    </citation>
    <scope>NUCLEOTIDE SEQUENCE [LARGE SCALE GENOMIC DNA]</scope>
    <source>
        <strain evidence="2 3">DSM 44523</strain>
    </source>
</reference>
<dbReference type="EMBL" id="FQVN01000013">
    <property type="protein sequence ID" value="SHG72827.1"/>
    <property type="molecule type" value="Genomic_DNA"/>
</dbReference>
<dbReference type="STRING" id="2017.SAMN05444320_1138"/>
<dbReference type="Proteomes" id="UP000184501">
    <property type="component" value="Unassembled WGS sequence"/>
</dbReference>
<keyword evidence="3" id="KW-1185">Reference proteome</keyword>
<evidence type="ECO:0000313" key="2">
    <source>
        <dbReference type="EMBL" id="SHG72827.1"/>
    </source>
</evidence>
<dbReference type="AlphaFoldDB" id="A0A1M5M6A1"/>
<proteinExistence type="predicted"/>
<accession>A0A1M5M6A1</accession>
<evidence type="ECO:0000313" key="3">
    <source>
        <dbReference type="Proteomes" id="UP000184501"/>
    </source>
</evidence>
<gene>
    <name evidence="2" type="ORF">SAMN05444320_1138</name>
</gene>
<protein>
    <recommendedName>
        <fullName evidence="4">Tn3 transposase DDE domain-containing protein</fullName>
    </recommendedName>
</protein>
<feature type="compositionally biased region" description="Basic and acidic residues" evidence="1">
    <location>
        <begin position="142"/>
        <end position="156"/>
    </location>
</feature>
<feature type="compositionally biased region" description="Basic and acidic residues" evidence="1">
    <location>
        <begin position="86"/>
        <end position="96"/>
    </location>
</feature>
<organism evidence="2 3">
    <name type="scientific">Streptoalloteichus hindustanus</name>
    <dbReference type="NCBI Taxonomy" id="2017"/>
    <lineage>
        <taxon>Bacteria</taxon>
        <taxon>Bacillati</taxon>
        <taxon>Actinomycetota</taxon>
        <taxon>Actinomycetes</taxon>
        <taxon>Pseudonocardiales</taxon>
        <taxon>Pseudonocardiaceae</taxon>
        <taxon>Streptoalloteichus</taxon>
    </lineage>
</organism>
<feature type="region of interest" description="Disordered" evidence="1">
    <location>
        <begin position="135"/>
        <end position="156"/>
    </location>
</feature>